<keyword evidence="2" id="KW-1185">Reference proteome</keyword>
<protein>
    <submittedName>
        <fullName evidence="1">Uncharacterized protein</fullName>
    </submittedName>
</protein>
<comment type="caution">
    <text evidence="1">The sequence shown here is derived from an EMBL/GenBank/DDBJ whole genome shotgun (WGS) entry which is preliminary data.</text>
</comment>
<evidence type="ECO:0000313" key="2">
    <source>
        <dbReference type="Proteomes" id="UP000030437"/>
    </source>
</evidence>
<dbReference type="OrthoDB" id="2880698at2"/>
<sequence length="83" mass="9716">MGSYVLLLKEYEDDEKVIYRFGPDEKRMGTIQLNKVTGKFTELEAIRDSTLPSRFYFDRAAVKLSVCHVREKGMFPERMAFES</sequence>
<dbReference type="EMBL" id="JPVP01000054">
    <property type="protein sequence ID" value="KGR85342.1"/>
    <property type="molecule type" value="Genomic_DNA"/>
</dbReference>
<proteinExistence type="predicted"/>
<reference evidence="1 2" key="1">
    <citation type="submission" date="2014-02" db="EMBL/GenBank/DDBJ databases">
        <title>Draft genome sequence of Lysinibacillus odysseyi NBRC 100172.</title>
        <authorList>
            <person name="Zhang F."/>
            <person name="Wang G."/>
            <person name="Zhang L."/>
        </authorList>
    </citation>
    <scope>NUCLEOTIDE SEQUENCE [LARGE SCALE GENOMIC DNA]</scope>
    <source>
        <strain evidence="1 2">NBRC 100172</strain>
    </source>
</reference>
<dbReference type="Proteomes" id="UP000030437">
    <property type="component" value="Unassembled WGS sequence"/>
</dbReference>
<dbReference type="STRING" id="1220589.CD32_08870"/>
<evidence type="ECO:0000313" key="1">
    <source>
        <dbReference type="EMBL" id="KGR85342.1"/>
    </source>
</evidence>
<gene>
    <name evidence="1" type="ORF">CD32_08870</name>
</gene>
<organism evidence="1 2">
    <name type="scientific">Lysinibacillus odysseyi 34hs-1 = NBRC 100172</name>
    <dbReference type="NCBI Taxonomy" id="1220589"/>
    <lineage>
        <taxon>Bacteria</taxon>
        <taxon>Bacillati</taxon>
        <taxon>Bacillota</taxon>
        <taxon>Bacilli</taxon>
        <taxon>Bacillales</taxon>
        <taxon>Bacillaceae</taxon>
        <taxon>Lysinibacillus</taxon>
    </lineage>
</organism>
<dbReference type="AlphaFoldDB" id="A0A0A3JE95"/>
<dbReference type="RefSeq" id="WP_036153644.1">
    <property type="nucleotide sequence ID" value="NZ_AVCX01000007.1"/>
</dbReference>
<name>A0A0A3JE95_9BACI</name>
<dbReference type="eggNOG" id="ENOG5033HPR">
    <property type="taxonomic scope" value="Bacteria"/>
</dbReference>
<accession>A0A0A3JE95</accession>